<feature type="domain" description="SpoVT-AbrB" evidence="1">
    <location>
        <begin position="7"/>
        <end position="47"/>
    </location>
</feature>
<dbReference type="EMBL" id="CP029426">
    <property type="protein sequence ID" value="AWL98671.1"/>
    <property type="molecule type" value="Genomic_DNA"/>
</dbReference>
<proteinExistence type="predicted"/>
<dbReference type="Proteomes" id="UP000215884">
    <property type="component" value="Chromosome"/>
</dbReference>
<protein>
    <recommendedName>
        <fullName evidence="1">SpoVT-AbrB domain-containing protein</fullName>
    </recommendedName>
</protein>
<keyword evidence="3" id="KW-1185">Reference proteome</keyword>
<dbReference type="Pfam" id="PF04014">
    <property type="entry name" value="MazE_antitoxin"/>
    <property type="match status" value="1"/>
</dbReference>
<dbReference type="AlphaFoldDB" id="A0A2U8PLQ2"/>
<name>A0A2U8PLQ2_9BRAD</name>
<evidence type="ECO:0000313" key="2">
    <source>
        <dbReference type="EMBL" id="AWL98671.1"/>
    </source>
</evidence>
<sequence>MEAAMKVFKWNDDLGVVLTQELIDKLGLKEGDDIEITLFGGSGIAVETMDCDDRPRGNPPR</sequence>
<evidence type="ECO:0000259" key="1">
    <source>
        <dbReference type="Pfam" id="PF04014"/>
    </source>
</evidence>
<dbReference type="Gene3D" id="2.10.260.10">
    <property type="match status" value="1"/>
</dbReference>
<dbReference type="InterPro" id="IPR037914">
    <property type="entry name" value="SpoVT-AbrB_sf"/>
</dbReference>
<dbReference type="KEGG" id="brq:CIT40_00635"/>
<reference evidence="2 3" key="2">
    <citation type="journal article" date="2019" name="Int. J. Syst. Evol. Microbiol.">
        <title>Description and complete genome sequence of Bradyrhizobium amphicarpaeae sp. nov., harbouring photosystem and nitrogen-fixation genes.</title>
        <authorList>
            <person name="Bromfield E.S.P."/>
            <person name="Cloutier S."/>
            <person name="Nguyen H.D.T."/>
        </authorList>
    </citation>
    <scope>NUCLEOTIDE SEQUENCE [LARGE SCALE GENOMIC DNA]</scope>
    <source>
        <strain evidence="2 3">39S1MB</strain>
    </source>
</reference>
<dbReference type="SUPFAM" id="SSF89447">
    <property type="entry name" value="AbrB/MazE/MraZ-like"/>
    <property type="match status" value="1"/>
</dbReference>
<accession>A0A2U8PLQ2</accession>
<evidence type="ECO:0000313" key="3">
    <source>
        <dbReference type="Proteomes" id="UP000215884"/>
    </source>
</evidence>
<gene>
    <name evidence="2" type="ORF">CIT40_00635</name>
</gene>
<dbReference type="GO" id="GO:0003677">
    <property type="term" value="F:DNA binding"/>
    <property type="evidence" value="ECO:0007669"/>
    <property type="project" value="InterPro"/>
</dbReference>
<reference evidence="2 3" key="1">
    <citation type="journal article" date="2017" name="Syst. Appl. Microbiol.">
        <title>Soybeans inoculated with root zone soils of Canadian native legumes harbour diverse and novel Bradyrhizobium spp. that possess agricultural potential.</title>
        <authorList>
            <person name="Bromfield E.S.P."/>
            <person name="Cloutier S."/>
            <person name="Tambong J.T."/>
            <person name="Tran Thi T.V."/>
        </authorList>
    </citation>
    <scope>NUCLEOTIDE SEQUENCE [LARGE SCALE GENOMIC DNA]</scope>
    <source>
        <strain evidence="2 3">39S1MB</strain>
    </source>
</reference>
<dbReference type="InterPro" id="IPR007159">
    <property type="entry name" value="SpoVT-AbrB_dom"/>
</dbReference>
<organism evidence="2 3">
    <name type="scientific">Bradyrhizobium amphicarpaeae</name>
    <dbReference type="NCBI Taxonomy" id="1404768"/>
    <lineage>
        <taxon>Bacteria</taxon>
        <taxon>Pseudomonadati</taxon>
        <taxon>Pseudomonadota</taxon>
        <taxon>Alphaproteobacteria</taxon>
        <taxon>Hyphomicrobiales</taxon>
        <taxon>Nitrobacteraceae</taxon>
        <taxon>Bradyrhizobium</taxon>
    </lineage>
</organism>